<organism evidence="1 2">
    <name type="scientific">Lepidopterella palustris CBS 459.81</name>
    <dbReference type="NCBI Taxonomy" id="1314670"/>
    <lineage>
        <taxon>Eukaryota</taxon>
        <taxon>Fungi</taxon>
        <taxon>Dikarya</taxon>
        <taxon>Ascomycota</taxon>
        <taxon>Pezizomycotina</taxon>
        <taxon>Dothideomycetes</taxon>
        <taxon>Pleosporomycetidae</taxon>
        <taxon>Mytilinidiales</taxon>
        <taxon>Argynnaceae</taxon>
        <taxon>Lepidopterella</taxon>
    </lineage>
</organism>
<dbReference type="EMBL" id="KV744921">
    <property type="protein sequence ID" value="OCK81428.1"/>
    <property type="molecule type" value="Genomic_DNA"/>
</dbReference>
<reference evidence="1 2" key="1">
    <citation type="journal article" date="2016" name="Nat. Commun.">
        <title>Ectomycorrhizal ecology is imprinted in the genome of the dominant symbiotic fungus Cenococcum geophilum.</title>
        <authorList>
            <consortium name="DOE Joint Genome Institute"/>
            <person name="Peter M."/>
            <person name="Kohler A."/>
            <person name="Ohm R.A."/>
            <person name="Kuo A."/>
            <person name="Krutzmann J."/>
            <person name="Morin E."/>
            <person name="Arend M."/>
            <person name="Barry K.W."/>
            <person name="Binder M."/>
            <person name="Choi C."/>
            <person name="Clum A."/>
            <person name="Copeland A."/>
            <person name="Grisel N."/>
            <person name="Haridas S."/>
            <person name="Kipfer T."/>
            <person name="LaButti K."/>
            <person name="Lindquist E."/>
            <person name="Lipzen A."/>
            <person name="Maire R."/>
            <person name="Meier B."/>
            <person name="Mihaltcheva S."/>
            <person name="Molinier V."/>
            <person name="Murat C."/>
            <person name="Poggeler S."/>
            <person name="Quandt C.A."/>
            <person name="Sperisen C."/>
            <person name="Tritt A."/>
            <person name="Tisserant E."/>
            <person name="Crous P.W."/>
            <person name="Henrissat B."/>
            <person name="Nehls U."/>
            <person name="Egli S."/>
            <person name="Spatafora J.W."/>
            <person name="Grigoriev I.V."/>
            <person name="Martin F.M."/>
        </authorList>
    </citation>
    <scope>NUCLEOTIDE SEQUENCE [LARGE SCALE GENOMIC DNA]</scope>
    <source>
        <strain evidence="1 2">CBS 459.81</strain>
    </source>
</reference>
<accession>A0A8E2ECP5</accession>
<protein>
    <submittedName>
        <fullName evidence="1">Uncharacterized protein</fullName>
    </submittedName>
</protein>
<sequence length="131" mass="14331">MCDRCQVLPSHVFHASSARNGGVFAPVKRRALRKCTDTRIAELKKHVTSLERVSGREQTHRGRRDEEVGLIRLGIGHGGSRVGEHSGPCTGGDAVGPRDVIDCGLLSLYYSSAWWISSLSSPRHFGGDVYM</sequence>
<name>A0A8E2ECP5_9PEZI</name>
<dbReference type="AlphaFoldDB" id="A0A8E2ECP5"/>
<gene>
    <name evidence="1" type="ORF">K432DRAFT_450034</name>
</gene>
<keyword evidence="2" id="KW-1185">Reference proteome</keyword>
<evidence type="ECO:0000313" key="1">
    <source>
        <dbReference type="EMBL" id="OCK81428.1"/>
    </source>
</evidence>
<proteinExistence type="predicted"/>
<evidence type="ECO:0000313" key="2">
    <source>
        <dbReference type="Proteomes" id="UP000250266"/>
    </source>
</evidence>
<dbReference type="Proteomes" id="UP000250266">
    <property type="component" value="Unassembled WGS sequence"/>
</dbReference>